<accession>A0A842HH18</accession>
<keyword evidence="2" id="KW-0808">Transferase</keyword>
<gene>
    <name evidence="2" type="ORF">H5P28_09750</name>
</gene>
<dbReference type="CDD" id="cd06433">
    <property type="entry name" value="GT_2_WfgS_like"/>
    <property type="match status" value="1"/>
</dbReference>
<dbReference type="SUPFAM" id="SSF53448">
    <property type="entry name" value="Nucleotide-diphospho-sugar transferases"/>
    <property type="match status" value="1"/>
</dbReference>
<dbReference type="InterPro" id="IPR029044">
    <property type="entry name" value="Nucleotide-diphossugar_trans"/>
</dbReference>
<protein>
    <submittedName>
        <fullName evidence="2">Glycosyltransferase</fullName>
    </submittedName>
</protein>
<keyword evidence="3" id="KW-1185">Reference proteome</keyword>
<evidence type="ECO:0000259" key="1">
    <source>
        <dbReference type="Pfam" id="PF00535"/>
    </source>
</evidence>
<dbReference type="Pfam" id="PF00535">
    <property type="entry name" value="Glycos_transf_2"/>
    <property type="match status" value="1"/>
</dbReference>
<dbReference type="PANTHER" id="PTHR43685:SF11">
    <property type="entry name" value="GLYCOSYLTRANSFERASE TAGX-RELATED"/>
    <property type="match status" value="1"/>
</dbReference>
<dbReference type="InterPro" id="IPR050834">
    <property type="entry name" value="Glycosyltransf_2"/>
</dbReference>
<dbReference type="PANTHER" id="PTHR43685">
    <property type="entry name" value="GLYCOSYLTRANSFERASE"/>
    <property type="match status" value="1"/>
</dbReference>
<feature type="domain" description="Glycosyltransferase 2-like" evidence="1">
    <location>
        <begin position="8"/>
        <end position="114"/>
    </location>
</feature>
<evidence type="ECO:0000313" key="3">
    <source>
        <dbReference type="Proteomes" id="UP000546464"/>
    </source>
</evidence>
<proteinExistence type="predicted"/>
<dbReference type="EMBL" id="JACHVB010000025">
    <property type="protein sequence ID" value="MBC2594541.1"/>
    <property type="molecule type" value="Genomic_DNA"/>
</dbReference>
<comment type="caution">
    <text evidence="2">The sequence shown here is derived from an EMBL/GenBank/DDBJ whole genome shotgun (WGS) entry which is preliminary data.</text>
</comment>
<dbReference type="InterPro" id="IPR001173">
    <property type="entry name" value="Glyco_trans_2-like"/>
</dbReference>
<sequence length="263" mass="29585">MSDAPLITVITPVLNCARFITGCLENVAAQDCPQAIHLIVDGLSTDGTPELVREFAQKHPRVELISEKDSGQSDAMNHGIREARTPLIGFLNADDYYAPGTLNRVCKLAHDLPEPAFLYGNLHVWGDNDRDLGLNKPAPLSLYNLCRGKPFPLNPASYFYHKSLHELAGPYDIKDHMTMDLDFLFRASQHARIRYVDECWGNFRLIEGTKTQAELATGATFERQRVLINHYIRKLPLPLRIAARTANTVEPLAKKISRRLKRG</sequence>
<evidence type="ECO:0000313" key="2">
    <source>
        <dbReference type="EMBL" id="MBC2594541.1"/>
    </source>
</evidence>
<reference evidence="2 3" key="1">
    <citation type="submission" date="2020-07" db="EMBL/GenBank/DDBJ databases">
        <authorList>
            <person name="Feng X."/>
        </authorList>
    </citation>
    <scope>NUCLEOTIDE SEQUENCE [LARGE SCALE GENOMIC DNA]</scope>
    <source>
        <strain evidence="2 3">JCM31066</strain>
    </source>
</reference>
<dbReference type="Gene3D" id="3.90.550.10">
    <property type="entry name" value="Spore Coat Polysaccharide Biosynthesis Protein SpsA, Chain A"/>
    <property type="match status" value="1"/>
</dbReference>
<dbReference type="RefSeq" id="WP_185675522.1">
    <property type="nucleotide sequence ID" value="NZ_JACHVB010000025.1"/>
</dbReference>
<organism evidence="2 3">
    <name type="scientific">Ruficoccus amylovorans</name>
    <dbReference type="NCBI Taxonomy" id="1804625"/>
    <lineage>
        <taxon>Bacteria</taxon>
        <taxon>Pseudomonadati</taxon>
        <taxon>Verrucomicrobiota</taxon>
        <taxon>Opitutia</taxon>
        <taxon>Puniceicoccales</taxon>
        <taxon>Cerasicoccaceae</taxon>
        <taxon>Ruficoccus</taxon>
    </lineage>
</organism>
<dbReference type="GO" id="GO:0016740">
    <property type="term" value="F:transferase activity"/>
    <property type="evidence" value="ECO:0007669"/>
    <property type="project" value="UniProtKB-KW"/>
</dbReference>
<dbReference type="Proteomes" id="UP000546464">
    <property type="component" value="Unassembled WGS sequence"/>
</dbReference>
<dbReference type="AlphaFoldDB" id="A0A842HH18"/>
<name>A0A842HH18_9BACT</name>